<dbReference type="Proteomes" id="UP000277108">
    <property type="component" value="Unassembled WGS sequence"/>
</dbReference>
<dbReference type="AlphaFoldDB" id="A0A1Q1G2V8"/>
<comment type="caution">
    <text evidence="1">The sequence shown here is derived from an EMBL/GenBank/DDBJ whole genome shotgun (WGS) entry which is preliminary data.</text>
</comment>
<dbReference type="Pfam" id="PF09964">
    <property type="entry name" value="DUF2198"/>
    <property type="match status" value="1"/>
</dbReference>
<gene>
    <name evidence="1" type="ORF">EDD62_0100</name>
</gene>
<name>A0A1Q1G2V8_9BACL</name>
<organism evidence="1 2">
    <name type="scientific">Abyssicoccus albus</name>
    <dbReference type="NCBI Taxonomy" id="1817405"/>
    <lineage>
        <taxon>Bacteria</taxon>
        <taxon>Bacillati</taxon>
        <taxon>Bacillota</taxon>
        <taxon>Bacilli</taxon>
        <taxon>Bacillales</taxon>
        <taxon>Abyssicoccaceae</taxon>
    </lineage>
</organism>
<protein>
    <submittedName>
        <fullName evidence="1">General stress protein CsbA</fullName>
    </submittedName>
</protein>
<sequence>MIGWYMMAMVMPMTLVIFFSVVARNKFIGSTLALILIGVSVYKDFFHSEWILFLDACSLVIGMYIVDTLNLDDNGMD</sequence>
<evidence type="ECO:0000313" key="1">
    <source>
        <dbReference type="EMBL" id="RPF57482.1"/>
    </source>
</evidence>
<evidence type="ECO:0000313" key="2">
    <source>
        <dbReference type="Proteomes" id="UP000277108"/>
    </source>
</evidence>
<keyword evidence="2" id="KW-1185">Reference proteome</keyword>
<dbReference type="InterPro" id="IPR019242">
    <property type="entry name" value="DUF2198"/>
</dbReference>
<reference evidence="1 2" key="1">
    <citation type="submission" date="2018-11" db="EMBL/GenBank/DDBJ databases">
        <title>Genomic Encyclopedia of Type Strains, Phase IV (KMG-IV): sequencing the most valuable type-strain genomes for metagenomic binning, comparative biology and taxonomic classification.</title>
        <authorList>
            <person name="Goeker M."/>
        </authorList>
    </citation>
    <scope>NUCLEOTIDE SEQUENCE [LARGE SCALE GENOMIC DNA]</scope>
    <source>
        <strain evidence="1 2">DSM 29158</strain>
    </source>
</reference>
<accession>A0A3N5CC21</accession>
<dbReference type="STRING" id="1849491.BVH56_07090"/>
<dbReference type="EMBL" id="RKRK01000002">
    <property type="protein sequence ID" value="RPF57482.1"/>
    <property type="molecule type" value="Genomic_DNA"/>
</dbReference>
<accession>A0A1Q1G2V8</accession>
<dbReference type="OrthoDB" id="2454250at2"/>
<proteinExistence type="predicted"/>